<dbReference type="InterPro" id="IPR032555">
    <property type="entry name" value="DUF4937"/>
</dbReference>
<evidence type="ECO:0000259" key="1">
    <source>
        <dbReference type="Pfam" id="PF16291"/>
    </source>
</evidence>
<name>A0ABT0KPX6_9GAMM</name>
<protein>
    <submittedName>
        <fullName evidence="2">DUF4937 domain-containing protein</fullName>
    </submittedName>
</protein>
<keyword evidence="3" id="KW-1185">Reference proteome</keyword>
<dbReference type="InterPro" id="IPR011008">
    <property type="entry name" value="Dimeric_a/b-barrel"/>
</dbReference>
<feature type="domain" description="DUF4937" evidence="1">
    <location>
        <begin position="3"/>
        <end position="93"/>
    </location>
</feature>
<dbReference type="SUPFAM" id="SSF54909">
    <property type="entry name" value="Dimeric alpha+beta barrel"/>
    <property type="match status" value="1"/>
</dbReference>
<sequence>MTLAKIISCKVTPSQINPFSHCQSQWGLTATCNGFLGQFGGWVNPNETSEYQRAIIIALWQSQAHLTAFMQSVHDDIIEHNLQGDTYLHCQVKRQQHVMSINSNQLIIPKVNLIRVAYCNGVIDKQKFIRDQQQIWNPGMHEQAGFLGGDVWQEEARHKNTDSGKNEGINASTETNYVVVTYWASEQAHLAYLNNTFPRLKSQVNPLDYIKHISGDTILVERKWDVLSSII</sequence>
<evidence type="ECO:0000313" key="2">
    <source>
        <dbReference type="EMBL" id="MCL1045902.1"/>
    </source>
</evidence>
<gene>
    <name evidence="2" type="ORF">L2737_11255</name>
</gene>
<reference evidence="2 3" key="1">
    <citation type="submission" date="2022-01" db="EMBL/GenBank/DDBJ databases">
        <title>Whole genome-based taxonomy of the Shewanellaceae.</title>
        <authorList>
            <person name="Martin-Rodriguez A.J."/>
        </authorList>
    </citation>
    <scope>NUCLEOTIDE SEQUENCE [LARGE SCALE GENOMIC DNA]</scope>
    <source>
        <strain evidence="2 3">DSM 24955</strain>
    </source>
</reference>
<comment type="caution">
    <text evidence="2">The sequence shown here is derived from an EMBL/GenBank/DDBJ whole genome shotgun (WGS) entry which is preliminary data.</text>
</comment>
<proteinExistence type="predicted"/>
<dbReference type="EMBL" id="JAKIKU010000005">
    <property type="protein sequence ID" value="MCL1045902.1"/>
    <property type="molecule type" value="Genomic_DNA"/>
</dbReference>
<evidence type="ECO:0000313" key="3">
    <source>
        <dbReference type="Proteomes" id="UP001202134"/>
    </source>
</evidence>
<dbReference type="Proteomes" id="UP001202134">
    <property type="component" value="Unassembled WGS sequence"/>
</dbReference>
<dbReference type="Pfam" id="PF16291">
    <property type="entry name" value="DUF4937"/>
    <property type="match status" value="1"/>
</dbReference>
<dbReference type="RefSeq" id="WP_248955756.1">
    <property type="nucleotide sequence ID" value="NZ_JAKIKU010000005.1"/>
</dbReference>
<accession>A0ABT0KPX6</accession>
<organism evidence="2 3">
    <name type="scientific">Shewanella electrodiphila</name>
    <dbReference type="NCBI Taxonomy" id="934143"/>
    <lineage>
        <taxon>Bacteria</taxon>
        <taxon>Pseudomonadati</taxon>
        <taxon>Pseudomonadota</taxon>
        <taxon>Gammaproteobacteria</taxon>
        <taxon>Alteromonadales</taxon>
        <taxon>Shewanellaceae</taxon>
        <taxon>Shewanella</taxon>
    </lineage>
</organism>